<accession>A0A0N4UDC1</accession>
<proteinExistence type="predicted"/>
<protein>
    <submittedName>
        <fullName evidence="5">MAM domain-containing protein</fullName>
    </submittedName>
</protein>
<dbReference type="WBParaSite" id="DME_0000532001-mRNA-1">
    <property type="protein sequence ID" value="DME_0000532001-mRNA-1"/>
    <property type="gene ID" value="DME_0000532001"/>
</dbReference>
<dbReference type="AlphaFoldDB" id="A0A0N4UDC1"/>
<evidence type="ECO:0000256" key="1">
    <source>
        <dbReference type="SAM" id="Phobius"/>
    </source>
</evidence>
<dbReference type="InterPro" id="IPR013320">
    <property type="entry name" value="ConA-like_dom_sf"/>
</dbReference>
<gene>
    <name evidence="2" type="ORF">DME_LOCUS9119</name>
</gene>
<dbReference type="Proteomes" id="UP000274756">
    <property type="component" value="Unassembled WGS sequence"/>
</dbReference>
<dbReference type="SUPFAM" id="SSF49899">
    <property type="entry name" value="Concanavalin A-like lectins/glucanases"/>
    <property type="match status" value="1"/>
</dbReference>
<organism evidence="3 5">
    <name type="scientific">Dracunculus medinensis</name>
    <name type="common">Guinea worm</name>
    <dbReference type="NCBI Taxonomy" id="318479"/>
    <lineage>
        <taxon>Eukaryota</taxon>
        <taxon>Metazoa</taxon>
        <taxon>Ecdysozoa</taxon>
        <taxon>Nematoda</taxon>
        <taxon>Chromadorea</taxon>
        <taxon>Rhabditida</taxon>
        <taxon>Spirurina</taxon>
        <taxon>Dracunculoidea</taxon>
        <taxon>Dracunculidae</taxon>
        <taxon>Dracunculus</taxon>
    </lineage>
</organism>
<evidence type="ECO:0000313" key="5">
    <source>
        <dbReference type="WBParaSite" id="DME_0000532001-mRNA-1"/>
    </source>
</evidence>
<dbReference type="Proteomes" id="UP000038040">
    <property type="component" value="Unplaced"/>
</dbReference>
<evidence type="ECO:0000313" key="2">
    <source>
        <dbReference type="EMBL" id="VDN59146.1"/>
    </source>
</evidence>
<keyword evidence="1" id="KW-0472">Membrane</keyword>
<keyword evidence="4" id="KW-1185">Reference proteome</keyword>
<keyword evidence="1" id="KW-1133">Transmembrane helix</keyword>
<reference evidence="2 4" key="2">
    <citation type="submission" date="2018-11" db="EMBL/GenBank/DDBJ databases">
        <authorList>
            <consortium name="Pathogen Informatics"/>
        </authorList>
    </citation>
    <scope>NUCLEOTIDE SEQUENCE [LARGE SCALE GENOMIC DNA]</scope>
</reference>
<evidence type="ECO:0000313" key="3">
    <source>
        <dbReference type="Proteomes" id="UP000038040"/>
    </source>
</evidence>
<keyword evidence="1" id="KW-0812">Transmembrane</keyword>
<evidence type="ECO:0000313" key="4">
    <source>
        <dbReference type="Proteomes" id="UP000274756"/>
    </source>
</evidence>
<sequence length="285" mass="32516">SEISPKSVFIEFHIEICLISDGGRIESLIDTDDLRCSDFDESCQWYNIENSELSWLRGRIHLDSQHMKIAAGTEIVPKGLYAVVVTDRQMFPNAKAVLASKVIECQQGIGQLRLNYWVSTGVRISVCAKRTGKRYPDFDICTDLDPGNIPGPAYVNIQDFEHQPFQIFIRANNFIYDSASLKGGFAIVDNIEYYADLCTNSLDKVPQEVFIFQFIFLIFFPEVSFLYIIGPIATSRLLIPSFTSAFNFHLILTYNVHPKSSKLRAYAKLLNEAHERKIFQVKYKS</sequence>
<reference evidence="5" key="1">
    <citation type="submission" date="2017-02" db="UniProtKB">
        <authorList>
            <consortium name="WormBaseParasite"/>
        </authorList>
    </citation>
    <scope>IDENTIFICATION</scope>
</reference>
<feature type="transmembrane region" description="Helical" evidence="1">
    <location>
        <begin position="210"/>
        <end position="230"/>
    </location>
</feature>
<dbReference type="EMBL" id="UYYG01001177">
    <property type="protein sequence ID" value="VDN59146.1"/>
    <property type="molecule type" value="Genomic_DNA"/>
</dbReference>
<dbReference type="OrthoDB" id="5853260at2759"/>
<name>A0A0N4UDC1_DRAME</name>
<dbReference type="Gene3D" id="2.60.120.200">
    <property type="match status" value="1"/>
</dbReference>